<evidence type="ECO:0000256" key="3">
    <source>
        <dbReference type="ARBA" id="ARBA00022614"/>
    </source>
</evidence>
<feature type="compositionally biased region" description="Low complexity" evidence="8">
    <location>
        <begin position="1580"/>
        <end position="1589"/>
    </location>
</feature>
<dbReference type="InterPro" id="IPR001611">
    <property type="entry name" value="Leu-rich_rpt"/>
</dbReference>
<dbReference type="PANTHER" id="PTHR10159:SF524">
    <property type="entry name" value="SPECIFICITY PROTEIN PHOSPHATASE, PUTATIVE-RELATED"/>
    <property type="match status" value="1"/>
</dbReference>
<dbReference type="Gene3D" id="1.10.510.10">
    <property type="entry name" value="Transferase(Phosphotransferase) domain 1"/>
    <property type="match status" value="2"/>
</dbReference>
<dbReference type="PROSITE" id="PS51450">
    <property type="entry name" value="LRR"/>
    <property type="match status" value="1"/>
</dbReference>
<evidence type="ECO:0000259" key="10">
    <source>
        <dbReference type="PROSITE" id="PS50054"/>
    </source>
</evidence>
<organism evidence="12 13">
    <name type="scientific">Angomonas deanei</name>
    <dbReference type="NCBI Taxonomy" id="59799"/>
    <lineage>
        <taxon>Eukaryota</taxon>
        <taxon>Discoba</taxon>
        <taxon>Euglenozoa</taxon>
        <taxon>Kinetoplastea</taxon>
        <taxon>Metakinetoplastina</taxon>
        <taxon>Trypanosomatida</taxon>
        <taxon>Trypanosomatidae</taxon>
        <taxon>Strigomonadinae</taxon>
        <taxon>Angomonas</taxon>
    </lineage>
</organism>
<accession>A0A7G2C866</accession>
<feature type="compositionally biased region" description="Basic and acidic residues" evidence="8">
    <location>
        <begin position="1523"/>
        <end position="1541"/>
    </location>
</feature>
<keyword evidence="13" id="KW-1185">Reference proteome</keyword>
<feature type="region of interest" description="Disordered" evidence="8">
    <location>
        <begin position="1501"/>
        <end position="1541"/>
    </location>
</feature>
<feature type="binding site" evidence="7">
    <location>
        <position position="629"/>
    </location>
    <ligand>
        <name>ATP</name>
        <dbReference type="ChEBI" id="CHEBI:30616"/>
    </ligand>
</feature>
<keyword evidence="3" id="KW-0433">Leucine-rich repeat</keyword>
<dbReference type="InterPro" id="IPR011009">
    <property type="entry name" value="Kinase-like_dom_sf"/>
</dbReference>
<feature type="domain" description="Protein kinase" evidence="9">
    <location>
        <begin position="596"/>
        <end position="860"/>
    </location>
</feature>
<gene>
    <name evidence="12" type="ORF">ADEAN_000245000</name>
</gene>
<name>A0A7G2C866_9TRYP</name>
<dbReference type="SUPFAM" id="SSF52799">
    <property type="entry name" value="(Phosphotyrosine protein) phosphatases II"/>
    <property type="match status" value="1"/>
</dbReference>
<feature type="compositionally biased region" description="Basic and acidic residues" evidence="8">
    <location>
        <begin position="1650"/>
        <end position="1661"/>
    </location>
</feature>
<feature type="compositionally biased region" description="Low complexity" evidence="8">
    <location>
        <begin position="261"/>
        <end position="279"/>
    </location>
</feature>
<sequence length="1723" mass="191345">MGNAAFGCLAKSDVTSRGSVRTPAPYPENHTAHSSSILSQLHRQERAAAAANGDQTQPEPQQVQLSSRANSIRAVQPIDGTAPRPPQPSVQVNCFTASVKGEDGLPTSFIVQDSSYLGANGVNGFIQNLNDEFNESLRCYGGDKGSRSSRTLSPRAQQTVHFVNEIFRRCGGEEPVKPDEPPVTNEERIMFDIFRSLLHSPIGRFFVDYPEVIMSNRCCVLTAPDFGLEEAVEQFRVRYVFRPGTIGRSYVAVRDKTLEAPSEPGSRPGSSRSRKGGNSLDNVQVATVKAVSFILRQVGLDEIITEQRVLVNLNNEHVLKIHDVLNDEFHENMIVISQCMREGNITSLAGTFDDSPERLRKIISDVTEGLRVLHTHNIYHHNLKLENVFHAGNDTYCVADAGFSKIFTSQCPEQLVFNGEIACIPPEVFDENSRYSCGEQMIPVGESNSNGYSSTTLGADGPNGISREMKAANNDLGKVDVWGLGILMYRLAYGKSPFSVGVSNYEAVRDLILTWKLNSPRRIGPFAADLEDAISWCVEKDPKKRPTILKLLRHSFFSSNQFLSPQTGRLHSIRSNSFFVSSSSLGSKNKPSKNGYAFEGALGTGRWSEALLTKRRSTSKYCVFKIVKKTLRSRLTDLSEKQANEFRRQIAVCLKIEHPNLVPYTEIIDGRKGCFVVEDYIQSDKIKEIPFALDDATNQKDNLLSCLFQILNGLYALHINGLSHLSLSPNNIFYDSETEAYKLTDFGPVFLTERELTAKPSIYALPDWITSKDKVSGVNVDTYCVGLLTVSAFMKETEKLWLDFYSGNAIADPKELLEHLKVAEKSPHYANLVDLTEICLTREITAKKLMRHALFSNLTFNVDISKKKVEVTEEEIQKAITTDLNRNRGDSRIMGLVGHDSTFESGFDDDDMPDASVSCFEKLERFHEFSGKCMTCKVCKTEMPCVTYCCTECVDFLRCGKCAVNNDHLHELFPYYLVSVTPIEGGMNRATLLPITTVKTLHEVETMEMNSNFPVGVLTSYWRQYSTINSLGKTFPSLGVDSDDEISRCSSNPLIGSTLNFGTRIQSIDGMSPKSSHLNSSGSGFNLPSASGSKAGLLSRFKSGKGDLKAGFNKNKITLPKEGEIDDMTVEQAIEHVREENADELVLVNKKLIEVPQDIYNPPLLSLVYLSLSHNELVTLPHQIGLLKNLKNFVVSENLLEEVPESIGNLTQLERFDASHNCLVELPQNFVYLSNLQSISLDFNLFTEFPPVLFNIMSSEISLAEIEKTLEDRKNSGQMVTMSPLKTIYLSSNDNLSTFPDVEQMKCFNDLLLILDNMPSIYTFYTKNNLEEKLPNVKVSWNKRYPDEIIKDLYCGALRSAQSQLVYEKLNIKYLLTVGRDLTPLPPEGGKHKVIVVDDIPGADIRSSFQEAVDFIDESLRRNCGCLVHCFAGMSRSATTVIAYLMIKRKMRMDDAYLLTKKGRPAITPNKSFVEQLILLDEELFGKNVRPLDLQALGRGDDKEDEIKQGLDSKIASKKKEKKSALKDHLSNRKSEADEAAEKKLLEKKEATRAAELLTRMQKGSTLKKLKEESESGPKSTAPLPSTTSLPPPPARILNGGSKASLSRNGREGIAPAEKPSDSSKDSPTPSVPVSKETSISVNASVSRETLGDDKHVEESVVLKVNGEEDLDFSSVKAKVKPTSAPATKKKAETVKKFVPKRKGHTPTRPSFDESSTSPSPSR</sequence>
<proteinExistence type="inferred from homology"/>
<evidence type="ECO:0000256" key="7">
    <source>
        <dbReference type="PROSITE-ProRule" id="PRU10141"/>
    </source>
</evidence>
<dbReference type="Gene3D" id="3.30.200.20">
    <property type="entry name" value="Phosphorylase Kinase, domain 1"/>
    <property type="match status" value="1"/>
</dbReference>
<dbReference type="OrthoDB" id="165342at2759"/>
<feature type="region of interest" description="Disordered" evidence="8">
    <location>
        <begin position="1558"/>
        <end position="1723"/>
    </location>
</feature>
<evidence type="ECO:0000256" key="8">
    <source>
        <dbReference type="SAM" id="MobiDB-lite"/>
    </source>
</evidence>
<dbReference type="Proteomes" id="UP000515908">
    <property type="component" value="Chromosome 04"/>
</dbReference>
<evidence type="ECO:0000256" key="4">
    <source>
        <dbReference type="ARBA" id="ARBA00022737"/>
    </source>
</evidence>
<feature type="domain" description="Protein kinase" evidence="9">
    <location>
        <begin position="235"/>
        <end position="557"/>
    </location>
</feature>
<dbReference type="SUPFAM" id="SSF56112">
    <property type="entry name" value="Protein kinase-like (PK-like)"/>
    <property type="match status" value="2"/>
</dbReference>
<dbReference type="InterPro" id="IPR000719">
    <property type="entry name" value="Prot_kinase_dom"/>
</dbReference>
<dbReference type="Gene3D" id="3.90.190.10">
    <property type="entry name" value="Protein tyrosine phosphatase superfamily"/>
    <property type="match status" value="1"/>
</dbReference>
<dbReference type="CDD" id="cd00180">
    <property type="entry name" value="PKc"/>
    <property type="match status" value="1"/>
</dbReference>
<dbReference type="EMBL" id="LR877148">
    <property type="protein sequence ID" value="CAD2214997.1"/>
    <property type="molecule type" value="Genomic_DNA"/>
</dbReference>
<evidence type="ECO:0000256" key="6">
    <source>
        <dbReference type="ARBA" id="ARBA00022912"/>
    </source>
</evidence>
<dbReference type="InterPro" id="IPR032675">
    <property type="entry name" value="LRR_dom_sf"/>
</dbReference>
<dbReference type="GO" id="GO:0008330">
    <property type="term" value="F:protein tyrosine/threonine phosphatase activity"/>
    <property type="evidence" value="ECO:0007669"/>
    <property type="project" value="TreeGrafter"/>
</dbReference>
<dbReference type="InterPro" id="IPR029021">
    <property type="entry name" value="Prot-tyrosine_phosphatase-like"/>
</dbReference>
<feature type="compositionally biased region" description="Polar residues" evidence="8">
    <location>
        <begin position="53"/>
        <end position="68"/>
    </location>
</feature>
<feature type="compositionally biased region" description="Basic and acidic residues" evidence="8">
    <location>
        <begin position="1501"/>
        <end position="1511"/>
    </location>
</feature>
<protein>
    <recommendedName>
        <fullName evidence="2">protein-tyrosine-phosphatase</fullName>
        <ecNumber evidence="2">3.1.3.48</ecNumber>
    </recommendedName>
</protein>
<dbReference type="SMART" id="SM00369">
    <property type="entry name" value="LRR_TYP"/>
    <property type="match status" value="3"/>
</dbReference>
<feature type="region of interest" description="Disordered" evidence="8">
    <location>
        <begin position="257"/>
        <end position="279"/>
    </location>
</feature>
<keyword evidence="12" id="KW-0418">Kinase</keyword>
<keyword evidence="6" id="KW-0904">Protein phosphatase</keyword>
<evidence type="ECO:0000259" key="11">
    <source>
        <dbReference type="PROSITE" id="PS50056"/>
    </source>
</evidence>
<evidence type="ECO:0000313" key="13">
    <source>
        <dbReference type="Proteomes" id="UP000515908"/>
    </source>
</evidence>
<feature type="compositionally biased region" description="Polar residues" evidence="8">
    <location>
        <begin position="1637"/>
        <end position="1648"/>
    </location>
</feature>
<dbReference type="GO" id="GO:0033550">
    <property type="term" value="F:MAP kinase tyrosine phosphatase activity"/>
    <property type="evidence" value="ECO:0007669"/>
    <property type="project" value="TreeGrafter"/>
</dbReference>
<dbReference type="GO" id="GO:0005524">
    <property type="term" value="F:ATP binding"/>
    <property type="evidence" value="ECO:0007669"/>
    <property type="project" value="UniProtKB-UniRule"/>
</dbReference>
<keyword evidence="7" id="KW-0067">ATP-binding</keyword>
<dbReference type="PROSITE" id="PS50056">
    <property type="entry name" value="TYR_PHOSPHATASE_2"/>
    <property type="match status" value="1"/>
</dbReference>
<dbReference type="GO" id="GO:0004672">
    <property type="term" value="F:protein kinase activity"/>
    <property type="evidence" value="ECO:0007669"/>
    <property type="project" value="InterPro"/>
</dbReference>
<evidence type="ECO:0000256" key="5">
    <source>
        <dbReference type="ARBA" id="ARBA00022801"/>
    </source>
</evidence>
<dbReference type="InterPro" id="IPR003591">
    <property type="entry name" value="Leu-rich_rpt_typical-subtyp"/>
</dbReference>
<feature type="domain" description="Tyrosine-protein phosphatase" evidence="10">
    <location>
        <begin position="1345"/>
        <end position="1486"/>
    </location>
</feature>
<reference evidence="12 13" key="1">
    <citation type="submission" date="2020-08" db="EMBL/GenBank/DDBJ databases">
        <authorList>
            <person name="Newling K."/>
            <person name="Davey J."/>
            <person name="Forrester S."/>
        </authorList>
    </citation>
    <scope>NUCLEOTIDE SEQUENCE [LARGE SCALE GENOMIC DNA]</scope>
    <source>
        <strain evidence="13">Crithidia deanei Carvalho (ATCC PRA-265)</strain>
    </source>
</reference>
<dbReference type="PROSITE" id="PS50011">
    <property type="entry name" value="PROTEIN_KINASE_DOM"/>
    <property type="match status" value="2"/>
</dbReference>
<evidence type="ECO:0000313" key="12">
    <source>
        <dbReference type="EMBL" id="CAD2214997.1"/>
    </source>
</evidence>
<feature type="domain" description="Tyrosine specific protein phosphatases" evidence="11">
    <location>
        <begin position="1407"/>
        <end position="1467"/>
    </location>
</feature>
<keyword evidence="7" id="KW-0547">Nucleotide-binding</keyword>
<keyword evidence="12" id="KW-0808">Transferase</keyword>
<dbReference type="InterPro" id="IPR017441">
    <property type="entry name" value="Protein_kinase_ATP_BS"/>
</dbReference>
<dbReference type="SUPFAM" id="SSF52058">
    <property type="entry name" value="L domain-like"/>
    <property type="match status" value="1"/>
</dbReference>
<dbReference type="Gene3D" id="3.80.10.10">
    <property type="entry name" value="Ribonuclease Inhibitor"/>
    <property type="match status" value="1"/>
</dbReference>
<feature type="compositionally biased region" description="Low complexity" evidence="8">
    <location>
        <begin position="1626"/>
        <end position="1636"/>
    </location>
</feature>
<dbReference type="InterPro" id="IPR016130">
    <property type="entry name" value="Tyr_Pase_AS"/>
</dbReference>
<dbReference type="InterPro" id="IPR000340">
    <property type="entry name" value="Dual-sp_phosphatase_cat-dom"/>
</dbReference>
<dbReference type="PROSITE" id="PS00107">
    <property type="entry name" value="PROTEIN_KINASE_ATP"/>
    <property type="match status" value="1"/>
</dbReference>
<comment type="similarity">
    <text evidence="1">Belongs to the protein-tyrosine phosphatase family. Non-receptor class dual specificity subfamily.</text>
</comment>
<dbReference type="Pfam" id="PF00782">
    <property type="entry name" value="DSPc"/>
    <property type="match status" value="1"/>
</dbReference>
<keyword evidence="4" id="KW-0677">Repeat</keyword>
<evidence type="ECO:0000256" key="1">
    <source>
        <dbReference type="ARBA" id="ARBA00008601"/>
    </source>
</evidence>
<dbReference type="Pfam" id="PF00069">
    <property type="entry name" value="Pkinase"/>
    <property type="match status" value="3"/>
</dbReference>
<dbReference type="SMART" id="SM00195">
    <property type="entry name" value="DSPc"/>
    <property type="match status" value="1"/>
</dbReference>
<dbReference type="CDD" id="cd14498">
    <property type="entry name" value="DSP"/>
    <property type="match status" value="1"/>
</dbReference>
<dbReference type="PROSITE" id="PS50054">
    <property type="entry name" value="TYR_PHOSPHATASE_DUAL"/>
    <property type="match status" value="1"/>
</dbReference>
<keyword evidence="5" id="KW-0378">Hydrolase</keyword>
<dbReference type="InterPro" id="IPR020422">
    <property type="entry name" value="TYR_PHOSPHATASE_DUAL_dom"/>
</dbReference>
<dbReference type="GO" id="GO:0005737">
    <property type="term" value="C:cytoplasm"/>
    <property type="evidence" value="ECO:0007669"/>
    <property type="project" value="TreeGrafter"/>
</dbReference>
<feature type="compositionally biased region" description="Polar residues" evidence="8">
    <location>
        <begin position="32"/>
        <end position="41"/>
    </location>
</feature>
<feature type="region of interest" description="Disordered" evidence="8">
    <location>
        <begin position="14"/>
        <end position="68"/>
    </location>
</feature>
<evidence type="ECO:0000256" key="2">
    <source>
        <dbReference type="ARBA" id="ARBA00013064"/>
    </source>
</evidence>
<dbReference type="EC" id="3.1.3.48" evidence="2"/>
<evidence type="ECO:0000259" key="9">
    <source>
        <dbReference type="PROSITE" id="PS50011"/>
    </source>
</evidence>
<dbReference type="GO" id="GO:0043409">
    <property type="term" value="P:negative regulation of MAPK cascade"/>
    <property type="evidence" value="ECO:0007669"/>
    <property type="project" value="TreeGrafter"/>
</dbReference>
<dbReference type="InterPro" id="IPR000387">
    <property type="entry name" value="Tyr_Pase_dom"/>
</dbReference>
<dbReference type="VEuPathDB" id="TriTrypDB:ADEAN_000245000"/>
<dbReference type="PROSITE" id="PS00383">
    <property type="entry name" value="TYR_PHOSPHATASE_1"/>
    <property type="match status" value="1"/>
</dbReference>
<dbReference type="PANTHER" id="PTHR10159">
    <property type="entry name" value="DUAL SPECIFICITY PROTEIN PHOSPHATASE"/>
    <property type="match status" value="1"/>
</dbReference>
<dbReference type="GO" id="GO:0017017">
    <property type="term" value="F:MAP kinase tyrosine/serine/threonine phosphatase activity"/>
    <property type="evidence" value="ECO:0007669"/>
    <property type="project" value="TreeGrafter"/>
</dbReference>
<feature type="compositionally biased region" description="Low complexity" evidence="8">
    <location>
        <begin position="1713"/>
        <end position="1723"/>
    </location>
</feature>